<evidence type="ECO:0000313" key="5">
    <source>
        <dbReference type="Proteomes" id="UP000789831"/>
    </source>
</evidence>
<keyword evidence="3" id="KW-0732">Signal</keyword>
<sequence>MNNLKIIIFLLIYTINVLAQQPSASSTTSTSALPPSSTSLATLPPVTTIPDNKPTIAQKPLSSPAAPTAATMQNQPDILPTFPSPSAKNTITYQSVQQTIKNNGSNSQTNSQNEIPTSQKTQSPTVKYITSTIATSATKLITTTLANSSVQIFTTVVPSSKVVVIPTTSSPSPTNRLFSSANSFLLIDAIFERIIMTSIFSFGLSLILVRISF</sequence>
<evidence type="ECO:0000256" key="3">
    <source>
        <dbReference type="SAM" id="SignalP"/>
    </source>
</evidence>
<feature type="compositionally biased region" description="Low complexity" evidence="1">
    <location>
        <begin position="102"/>
        <end position="113"/>
    </location>
</feature>
<evidence type="ECO:0000313" key="4">
    <source>
        <dbReference type="EMBL" id="CAG8620384.1"/>
    </source>
</evidence>
<dbReference type="AlphaFoldDB" id="A0A9N9CYJ6"/>
<evidence type="ECO:0000256" key="2">
    <source>
        <dbReference type="SAM" id="Phobius"/>
    </source>
</evidence>
<reference evidence="4" key="1">
    <citation type="submission" date="2021-06" db="EMBL/GenBank/DDBJ databases">
        <authorList>
            <person name="Kallberg Y."/>
            <person name="Tangrot J."/>
            <person name="Rosling A."/>
        </authorList>
    </citation>
    <scope>NUCLEOTIDE SEQUENCE</scope>
    <source>
        <strain evidence="4">MT106</strain>
    </source>
</reference>
<keyword evidence="2" id="KW-0812">Transmembrane</keyword>
<dbReference type="Proteomes" id="UP000789831">
    <property type="component" value="Unassembled WGS sequence"/>
</dbReference>
<feature type="region of interest" description="Disordered" evidence="1">
    <location>
        <begin position="101"/>
        <end position="122"/>
    </location>
</feature>
<comment type="caution">
    <text evidence="4">The sequence shown here is derived from an EMBL/GenBank/DDBJ whole genome shotgun (WGS) entry which is preliminary data.</text>
</comment>
<keyword evidence="2" id="KW-0472">Membrane</keyword>
<accession>A0A9N9CYJ6</accession>
<protein>
    <submittedName>
        <fullName evidence="4">8015_t:CDS:1</fullName>
    </submittedName>
</protein>
<dbReference type="EMBL" id="CAJVPL010002817">
    <property type="protein sequence ID" value="CAG8620384.1"/>
    <property type="molecule type" value="Genomic_DNA"/>
</dbReference>
<feature type="chain" id="PRO_5040180681" evidence="3">
    <location>
        <begin position="20"/>
        <end position="213"/>
    </location>
</feature>
<name>A0A9N9CYJ6_9GLOM</name>
<feature type="compositionally biased region" description="Low complexity" evidence="1">
    <location>
        <begin position="25"/>
        <end position="45"/>
    </location>
</feature>
<organism evidence="4 5">
    <name type="scientific">Ambispora gerdemannii</name>
    <dbReference type="NCBI Taxonomy" id="144530"/>
    <lineage>
        <taxon>Eukaryota</taxon>
        <taxon>Fungi</taxon>
        <taxon>Fungi incertae sedis</taxon>
        <taxon>Mucoromycota</taxon>
        <taxon>Glomeromycotina</taxon>
        <taxon>Glomeromycetes</taxon>
        <taxon>Archaeosporales</taxon>
        <taxon>Ambisporaceae</taxon>
        <taxon>Ambispora</taxon>
    </lineage>
</organism>
<proteinExistence type="predicted"/>
<keyword evidence="2" id="KW-1133">Transmembrane helix</keyword>
<feature type="compositionally biased region" description="Low complexity" evidence="1">
    <location>
        <begin position="62"/>
        <end position="71"/>
    </location>
</feature>
<keyword evidence="5" id="KW-1185">Reference proteome</keyword>
<gene>
    <name evidence="4" type="ORF">AGERDE_LOCUS10036</name>
</gene>
<feature type="signal peptide" evidence="3">
    <location>
        <begin position="1"/>
        <end position="19"/>
    </location>
</feature>
<feature type="region of interest" description="Disordered" evidence="1">
    <location>
        <begin position="25"/>
        <end position="84"/>
    </location>
</feature>
<feature type="transmembrane region" description="Helical" evidence="2">
    <location>
        <begin position="184"/>
        <end position="209"/>
    </location>
</feature>
<evidence type="ECO:0000256" key="1">
    <source>
        <dbReference type="SAM" id="MobiDB-lite"/>
    </source>
</evidence>